<feature type="domain" description="CFAP65 eight Ig-like" evidence="12">
    <location>
        <begin position="897"/>
        <end position="986"/>
    </location>
</feature>
<dbReference type="Pfam" id="PF24507">
    <property type="entry name" value="Ig_CFAP65_4th"/>
    <property type="match status" value="1"/>
</dbReference>
<reference evidence="16" key="2">
    <citation type="submission" date="2012-11" db="EMBL/GenBank/DDBJ databases">
        <authorList>
            <person name="Kuo A."/>
            <person name="Curtis B.A."/>
            <person name="Tanifuji G."/>
            <person name="Burki F."/>
            <person name="Gruber A."/>
            <person name="Irimia M."/>
            <person name="Maruyama S."/>
            <person name="Arias M.C."/>
            <person name="Ball S.G."/>
            <person name="Gile G.H."/>
            <person name="Hirakawa Y."/>
            <person name="Hopkins J.F."/>
            <person name="Rensing S.A."/>
            <person name="Schmutz J."/>
            <person name="Symeonidi A."/>
            <person name="Elias M."/>
            <person name="Eveleigh R.J."/>
            <person name="Herman E.K."/>
            <person name="Klute M.J."/>
            <person name="Nakayama T."/>
            <person name="Obornik M."/>
            <person name="Reyes-Prieto A."/>
            <person name="Armbrust E.V."/>
            <person name="Aves S.J."/>
            <person name="Beiko R.G."/>
            <person name="Coutinho P."/>
            <person name="Dacks J.B."/>
            <person name="Durnford D.G."/>
            <person name="Fast N.M."/>
            <person name="Green B.R."/>
            <person name="Grisdale C."/>
            <person name="Hempe F."/>
            <person name="Henrissat B."/>
            <person name="Hoppner M.P."/>
            <person name="Ishida K.-I."/>
            <person name="Kim E."/>
            <person name="Koreny L."/>
            <person name="Kroth P.G."/>
            <person name="Liu Y."/>
            <person name="Malik S.-B."/>
            <person name="Maier U.G."/>
            <person name="McRose D."/>
            <person name="Mock T."/>
            <person name="Neilson J.A."/>
            <person name="Onodera N.T."/>
            <person name="Poole A.M."/>
            <person name="Pritham E.J."/>
            <person name="Richards T.A."/>
            <person name="Rocap G."/>
            <person name="Roy S.W."/>
            <person name="Sarai C."/>
            <person name="Schaack S."/>
            <person name="Shirato S."/>
            <person name="Slamovits C.H."/>
            <person name="Spencer D.F."/>
            <person name="Suzuki S."/>
            <person name="Worden A.Z."/>
            <person name="Zauner S."/>
            <person name="Barry K."/>
            <person name="Bell C."/>
            <person name="Bharti A.K."/>
            <person name="Crow J.A."/>
            <person name="Grimwood J."/>
            <person name="Kramer R."/>
            <person name="Lindquist E."/>
            <person name="Lucas S."/>
            <person name="Salamov A."/>
            <person name="McFadden G.I."/>
            <person name="Lane C.E."/>
            <person name="Keeling P.J."/>
            <person name="Gray M.W."/>
            <person name="Grigoriev I.V."/>
            <person name="Archibald J.M."/>
        </authorList>
    </citation>
    <scope>NUCLEOTIDE SEQUENCE</scope>
    <source>
        <strain evidence="16">CCMP2712</strain>
    </source>
</reference>
<evidence type="ECO:0000256" key="4">
    <source>
        <dbReference type="ARBA" id="ARBA00022846"/>
    </source>
</evidence>
<proteinExistence type="predicted"/>
<dbReference type="RefSeq" id="XP_005839358.1">
    <property type="nucleotide sequence ID" value="XM_005839301.1"/>
</dbReference>
<dbReference type="PANTHER" id="PTHR46127:SF1">
    <property type="entry name" value="CILIA- AND FLAGELLA-ASSOCIATED PROTEIN 65"/>
    <property type="match status" value="1"/>
</dbReference>
<feature type="domain" description="CFAP65 tenth Ig-like" evidence="9">
    <location>
        <begin position="1237"/>
        <end position="1346"/>
    </location>
</feature>
<feature type="region of interest" description="Disordered" evidence="7">
    <location>
        <begin position="1637"/>
        <end position="1696"/>
    </location>
</feature>
<evidence type="ECO:0008006" key="17">
    <source>
        <dbReference type="Google" id="ProtNLM"/>
    </source>
</evidence>
<evidence type="ECO:0000256" key="1">
    <source>
        <dbReference type="ARBA" id="ARBA00004230"/>
    </source>
</evidence>
<keyword evidence="3" id="KW-0963">Cytoplasm</keyword>
<feature type="domain" description="CFAP65 fourth Ig-like" evidence="10">
    <location>
        <begin position="338"/>
        <end position="428"/>
    </location>
</feature>
<protein>
    <recommendedName>
        <fullName evidence="17">Abnormal spindle-like microcephaly-associated protein ASH domain-containing protein</fullName>
    </recommendedName>
</protein>
<reference evidence="15" key="3">
    <citation type="submission" date="2016-03" db="UniProtKB">
        <authorList>
            <consortium name="EnsemblProtists"/>
        </authorList>
    </citation>
    <scope>IDENTIFICATION</scope>
</reference>
<evidence type="ECO:0000259" key="10">
    <source>
        <dbReference type="Pfam" id="PF24507"/>
    </source>
</evidence>
<dbReference type="InterPro" id="IPR052614">
    <property type="entry name" value="CFAP65"/>
</dbReference>
<feature type="domain" description="CFAP65 tenth Ig-like" evidence="9">
    <location>
        <begin position="679"/>
        <end position="760"/>
    </location>
</feature>
<dbReference type="eggNOG" id="ENOG502QSJW">
    <property type="taxonomic scope" value="Eukaryota"/>
</dbReference>
<name>L1JWB4_GUITC</name>
<evidence type="ECO:0000313" key="14">
    <source>
        <dbReference type="EMBL" id="EKX52378.1"/>
    </source>
</evidence>
<dbReference type="Pfam" id="PF24816">
    <property type="entry name" value="Ig_CFAP65__9th"/>
    <property type="match status" value="1"/>
</dbReference>
<keyword evidence="6" id="KW-0966">Cell projection</keyword>
<evidence type="ECO:0000259" key="11">
    <source>
        <dbReference type="Pfam" id="PF24816"/>
    </source>
</evidence>
<dbReference type="EnsemblProtists" id="EKX52378">
    <property type="protein sequence ID" value="EKX52378"/>
    <property type="gene ID" value="GUITHDRAFT_102279"/>
</dbReference>
<keyword evidence="16" id="KW-1185">Reference proteome</keyword>
<evidence type="ECO:0000259" key="12">
    <source>
        <dbReference type="Pfam" id="PF25248"/>
    </source>
</evidence>
<feature type="compositionally biased region" description="Acidic residues" evidence="7">
    <location>
        <begin position="1454"/>
        <end position="1467"/>
    </location>
</feature>
<evidence type="ECO:0000313" key="16">
    <source>
        <dbReference type="Proteomes" id="UP000011087"/>
    </source>
</evidence>
<dbReference type="Pfam" id="PF24291">
    <property type="entry name" value="Ig_CFAP65"/>
    <property type="match status" value="2"/>
</dbReference>
<dbReference type="OrthoDB" id="415597at2759"/>
<sequence>MSLLETRSKTGSRSDVRLSKVVPEVLSRESRARRYGIDCPSELHWHAKEPGGDYKQKLTIKNVSTQVIKFKYKLPETSFFFMKFPDLFTLNPGMAASIDVNFRPIRSEPYDDVIEFITTQGNFFIRVIATMPEHGVKMQEHLDFGFATVKEESTRTFVLRNIGEVNAPFELLSEAPFDVSPKEGVILPGKTMTVKISFFPTEASVYVGTIVCKQPIPRPALVMKISGIGKIPFVAISKSEVNFGTVLTGRAVNEEVILTNTSLVPVSFELNPIPHDHDPVKGKIPADGSLALQVTYTPISTGSFDCDYFEIVTPGGNIQKICCKGFAEPHSVEIDRSSINFGNLELGKVSLRTLEIRNNTKEKAFYQFITESMGCFEFSRTDGSIIQESSVNVDIRFTARVPGNFYRRIFILIKNQGPLYLDLTATAYVPLADSCSPRLSHSHPCAYRYHQNQDQVPRPMPLAQKHVDLYRTRQMMEGTAHARAIHEVTSSNNPTSVIWNEFFLDDTDSRREIFLLEQHVEFGAASEVGVGDYKQITVHNNTDVKQTAMFMIPPDNYIRQPDGAGEITMTTLGPVLKPLETCFKVFPEKADVLPKSSTTFKVAFRPEYRNAYYAQAIEIFVFPKTQRNFRLVTDENFVPPHCVTPVCSGNTFPVGMEAFTPKLRVPSTRISFPACAVSDKAYQIIEMYNDADTPLRYLFDEDQTGVFRCKPNNGLIMPHCAQLVAFMFCPLEAKRYEHVTTCVMNGSSVHAVKLTLIGSGNATSIELETNHLQVKPTCVGSVTSRAIEMKNPTGIPILFSCLVPESCSRVLVVEPDRGILRGNEKVSLFVHFAPRREGSYSLKVPIQIDQAKVRNLADAEMGEAEDLDETFSPRQQRRSVPSKQTVHLNVYGVGTVGAVTFEPETVDFGTLVVGTQVSRVIKLVNHSDCTMYHNITSSMEKNLEYKDGKGFISAFSTKRVTICFTPSERKYYNVTITCRLSTSSESLVTGDHGPNRTGIQLLQALEFEDAPQCQVLGNAVYPVLSIVDARAAGSVFNPISSSRVWREFSLMKMNKELSSDLNRKEVKWNKAEIDETDPTKVLQVMEMRFEVKEQGYPPSMNILRLKNTGVLALDFLLKFPKDDEDEPENWVDKDLQGEEELTLNMILENKLFLCEPRRGHLEVGEEVDLILSYKHLMATKEFRLPVVLNICELPAAGGVLNTGKQIVLSLIGQTLAIAEAYLHLPAPDAQHYKHLEWGFEKTPIGLISPPIQYYKLENLGQVPLDYHVDMSEVEKLNAENFGFDVVTCLDNTDWHLEPGESVTMRWVFNPLEAKMYTWQLPISVYSGESGGETHVVKFYAEGCQPSVHSNPETTIMPTPNQLVLMTAERFCMGNIPLGATIHRMIILTNFSHEQVMIFNFDLDGELAKQMVVLHPQSGEIDPLSHVVVKMTVRCMTSSILDFDVPCMVAPKQEPEEENEDLADDNEDAAPPPTSGTGRPSTGIAQSVSGGSVAGTAKSARRRKRTSVIELPPPMRSSVRQRHGGTRGFVSFQERNDGKDSGNRTQSFMDDAASVKSGSSRISAATAQTSVSMASALSSVSRQTGIGSHMDQEDDDESSEQYLFLSLQAHVRPPEQHRSLHENNHFFWFPKSSFSSPDGISPNLRLPTTASSATSDRRSPSLASGNDQSPASTATGTRGNSAAGSRPSTRDASQQAQLRAKVTEGILEQLLNDIINDDQILNSFTQLEEAPVPCFVQVAKRPPAIFQCEEASRGEAEAVADAAEKAHEGRKRRVYAGIDVPGHSAEVPLELTEEEEEELQRDTRRRTAMSMPEFENLAAFVLNACIFNFLEELTYGEEQL</sequence>
<accession>L1JWB4</accession>
<dbReference type="Pfam" id="PF25248">
    <property type="entry name" value="Ig_CFAP65_8th"/>
    <property type="match status" value="1"/>
</dbReference>
<feature type="domain" description="CFAP65 seventh Ig-like" evidence="13">
    <location>
        <begin position="770"/>
        <end position="865"/>
    </location>
</feature>
<evidence type="ECO:0000256" key="2">
    <source>
        <dbReference type="ARBA" id="ARBA00004496"/>
    </source>
</evidence>
<keyword evidence="5" id="KW-0969">Cilium</keyword>
<comment type="subcellular location">
    <subcellularLocation>
        <location evidence="1">Cell projection</location>
        <location evidence="1">Cilium</location>
        <location evidence="1">Flagellum</location>
    </subcellularLocation>
    <subcellularLocation>
        <location evidence="2">Cytoplasm</location>
    </subcellularLocation>
</comment>
<evidence type="ECO:0000259" key="8">
    <source>
        <dbReference type="Pfam" id="PF22544"/>
    </source>
</evidence>
<dbReference type="GeneID" id="17308860"/>
<evidence type="ECO:0000259" key="9">
    <source>
        <dbReference type="Pfam" id="PF24291"/>
    </source>
</evidence>
<dbReference type="PANTHER" id="PTHR46127">
    <property type="entry name" value="CILIA- AND FLAGELLA-ASSOCIATED PROTEIN 65"/>
    <property type="match status" value="1"/>
</dbReference>
<dbReference type="KEGG" id="gtt:GUITHDRAFT_102279"/>
<dbReference type="InterPro" id="IPR056344">
    <property type="entry name" value="Ig_CFAP65-like_9th"/>
</dbReference>
<dbReference type="InterPro" id="IPR057470">
    <property type="entry name" value="Ig_CFAP65_7th"/>
</dbReference>
<dbReference type="OMA" id="QQLKVMV"/>
<dbReference type="InterPro" id="IPR053879">
    <property type="entry name" value="HYDIN_VesB_CFA65-like_Ig"/>
</dbReference>
<dbReference type="InterPro" id="IPR058536">
    <property type="entry name" value="Ig_CFAP65_4th"/>
</dbReference>
<dbReference type="STRING" id="905079.L1JWB4"/>
<dbReference type="Pfam" id="PF14874">
    <property type="entry name" value="PapD-like"/>
    <property type="match status" value="1"/>
</dbReference>
<dbReference type="Pfam" id="PF25249">
    <property type="entry name" value="Ig_CFAP65_7th"/>
    <property type="match status" value="1"/>
</dbReference>
<dbReference type="EMBL" id="JH992973">
    <property type="protein sequence ID" value="EKX52378.1"/>
    <property type="molecule type" value="Genomic_DNA"/>
</dbReference>
<evidence type="ECO:0000256" key="3">
    <source>
        <dbReference type="ARBA" id="ARBA00022490"/>
    </source>
</evidence>
<dbReference type="HOGENOM" id="CLU_000944_0_0_1"/>
<keyword evidence="4" id="KW-0282">Flagellum</keyword>
<dbReference type="InterPro" id="IPR056305">
    <property type="entry name" value="Ig_CFAP65_10th"/>
</dbReference>
<evidence type="ECO:0000256" key="6">
    <source>
        <dbReference type="ARBA" id="ARBA00023273"/>
    </source>
</evidence>
<evidence type="ECO:0000256" key="5">
    <source>
        <dbReference type="ARBA" id="ARBA00023069"/>
    </source>
</evidence>
<dbReference type="GO" id="GO:0005737">
    <property type="term" value="C:cytoplasm"/>
    <property type="evidence" value="ECO:0007669"/>
    <property type="project" value="UniProtKB-SubCell"/>
</dbReference>
<feature type="region of interest" description="Disordered" evidence="7">
    <location>
        <begin position="1452"/>
        <end position="1546"/>
    </location>
</feature>
<dbReference type="GO" id="GO:0031514">
    <property type="term" value="C:motile cilium"/>
    <property type="evidence" value="ECO:0007669"/>
    <property type="project" value="UniProtKB-SubCell"/>
</dbReference>
<evidence type="ECO:0000313" key="15">
    <source>
        <dbReference type="EnsemblProtists" id="EKX52378"/>
    </source>
</evidence>
<reference evidence="14 16" key="1">
    <citation type="journal article" date="2012" name="Nature">
        <title>Algal genomes reveal evolutionary mosaicism and the fate of nucleomorphs.</title>
        <authorList>
            <consortium name="DOE Joint Genome Institute"/>
            <person name="Curtis B.A."/>
            <person name="Tanifuji G."/>
            <person name="Burki F."/>
            <person name="Gruber A."/>
            <person name="Irimia M."/>
            <person name="Maruyama S."/>
            <person name="Arias M.C."/>
            <person name="Ball S.G."/>
            <person name="Gile G.H."/>
            <person name="Hirakawa Y."/>
            <person name="Hopkins J.F."/>
            <person name="Kuo A."/>
            <person name="Rensing S.A."/>
            <person name="Schmutz J."/>
            <person name="Symeonidi A."/>
            <person name="Elias M."/>
            <person name="Eveleigh R.J."/>
            <person name="Herman E.K."/>
            <person name="Klute M.J."/>
            <person name="Nakayama T."/>
            <person name="Obornik M."/>
            <person name="Reyes-Prieto A."/>
            <person name="Armbrust E.V."/>
            <person name="Aves S.J."/>
            <person name="Beiko R.G."/>
            <person name="Coutinho P."/>
            <person name="Dacks J.B."/>
            <person name="Durnford D.G."/>
            <person name="Fast N.M."/>
            <person name="Green B.R."/>
            <person name="Grisdale C.J."/>
            <person name="Hempel F."/>
            <person name="Henrissat B."/>
            <person name="Hoppner M.P."/>
            <person name="Ishida K."/>
            <person name="Kim E."/>
            <person name="Koreny L."/>
            <person name="Kroth P.G."/>
            <person name="Liu Y."/>
            <person name="Malik S.B."/>
            <person name="Maier U.G."/>
            <person name="McRose D."/>
            <person name="Mock T."/>
            <person name="Neilson J.A."/>
            <person name="Onodera N.T."/>
            <person name="Poole A.M."/>
            <person name="Pritham E.J."/>
            <person name="Richards T.A."/>
            <person name="Rocap G."/>
            <person name="Roy S.W."/>
            <person name="Sarai C."/>
            <person name="Schaack S."/>
            <person name="Shirato S."/>
            <person name="Slamovits C.H."/>
            <person name="Spencer D.F."/>
            <person name="Suzuki S."/>
            <person name="Worden A.Z."/>
            <person name="Zauner S."/>
            <person name="Barry K."/>
            <person name="Bell C."/>
            <person name="Bharti A.K."/>
            <person name="Crow J.A."/>
            <person name="Grimwood J."/>
            <person name="Kramer R."/>
            <person name="Lindquist E."/>
            <person name="Lucas S."/>
            <person name="Salamov A."/>
            <person name="McFadden G.I."/>
            <person name="Lane C.E."/>
            <person name="Keeling P.J."/>
            <person name="Gray M.W."/>
            <person name="Grigoriev I.V."/>
            <person name="Archibald J.M."/>
        </authorList>
    </citation>
    <scope>NUCLEOTIDE SEQUENCE</scope>
    <source>
        <strain evidence="14 16">CCMP2712</strain>
    </source>
</reference>
<feature type="domain" description="CFAP65-like ninth Ig-like" evidence="11">
    <location>
        <begin position="1022"/>
        <end position="1190"/>
    </location>
</feature>
<organism evidence="14">
    <name type="scientific">Guillardia theta (strain CCMP2712)</name>
    <name type="common">Cryptophyte</name>
    <dbReference type="NCBI Taxonomy" id="905079"/>
    <lineage>
        <taxon>Eukaryota</taxon>
        <taxon>Cryptophyceae</taxon>
        <taxon>Pyrenomonadales</taxon>
        <taxon>Geminigeraceae</taxon>
        <taxon>Guillardia</taxon>
    </lineage>
</organism>
<dbReference type="Pfam" id="PF22544">
    <property type="entry name" value="HYDIN_VesB_CFA65-like_Ig"/>
    <property type="match status" value="1"/>
</dbReference>
<dbReference type="InterPro" id="IPR057467">
    <property type="entry name" value="Ig_CFAP65_8th"/>
</dbReference>
<gene>
    <name evidence="14" type="ORF">GUITHDRAFT_102279</name>
</gene>
<evidence type="ECO:0000259" key="13">
    <source>
        <dbReference type="Pfam" id="PF25249"/>
    </source>
</evidence>
<dbReference type="Gene3D" id="2.60.40.10">
    <property type="entry name" value="Immunoglobulins"/>
    <property type="match status" value="7"/>
</dbReference>
<dbReference type="InterPro" id="IPR013783">
    <property type="entry name" value="Ig-like_fold"/>
</dbReference>
<evidence type="ECO:0000256" key="7">
    <source>
        <dbReference type="SAM" id="MobiDB-lite"/>
    </source>
</evidence>
<feature type="domain" description="HYDIN/VesB/CFA65-like Ig-like" evidence="8">
    <location>
        <begin position="139"/>
        <end position="204"/>
    </location>
</feature>
<dbReference type="Proteomes" id="UP000011087">
    <property type="component" value="Unassembled WGS sequence"/>
</dbReference>
<feature type="compositionally biased region" description="Polar residues" evidence="7">
    <location>
        <begin position="1661"/>
        <end position="1696"/>
    </location>
</feature>
<dbReference type="PaxDb" id="55529-EKX52378"/>